<dbReference type="Gene3D" id="2.30.29.30">
    <property type="entry name" value="Pleckstrin-homology domain (PH domain)/Phosphotyrosine-binding domain (PTB)"/>
    <property type="match status" value="1"/>
</dbReference>
<dbReference type="InterPro" id="IPR001849">
    <property type="entry name" value="PH_domain"/>
</dbReference>
<evidence type="ECO:0000256" key="1">
    <source>
        <dbReference type="ARBA" id="ARBA00022723"/>
    </source>
</evidence>
<name>A0A814CXV5_9BILA</name>
<dbReference type="Gene3D" id="3.30.40.10">
    <property type="entry name" value="Zinc/RING finger domain, C3HC4 (zinc finger)"/>
    <property type="match status" value="1"/>
</dbReference>
<dbReference type="PANTHER" id="PTHR46280:SF3">
    <property type="entry name" value="PLECKSTRIN HOMOLOGY DOMAIN-CONTAINING FAMILY F MEMBER 1 HOMOLOG"/>
    <property type="match status" value="1"/>
</dbReference>
<evidence type="ECO:0000313" key="8">
    <source>
        <dbReference type="EMBL" id="CAF0946828.1"/>
    </source>
</evidence>
<dbReference type="InterPro" id="IPR011993">
    <property type="entry name" value="PH-like_dom_sf"/>
</dbReference>
<keyword evidence="1" id="KW-0479">Metal-binding</keyword>
<comment type="caution">
    <text evidence="8">The sequence shown here is derived from an EMBL/GenBank/DDBJ whole genome shotgun (WGS) entry which is preliminary data.</text>
</comment>
<sequence length="277" mass="32137">MTLTFEERLMRLAETDLNIERIKTIEKAFGNDNKNPLAVPGRALVGEGVLIKECRKKPKPRYFFLFNDILVYGTIVIQKKKYISQHIIPLNDVQIKSVNDTDNPKLRNGWLIMSPKKTFCVFATTSKEKLEWMNHISNCIEKLSNNKRKGFDQIKNIDIAPKWIPDKEADCCMRCNEVKFTMVNRRHHCRNCGYVICGDCSKNRFLLQSQSDEPLRVCYICYDTLTNNGSSNQRRITKTENNFNSTDSSDESEGEEQYHIPNPNDTKFYSISSNTRI</sequence>
<dbReference type="GO" id="GO:0008270">
    <property type="term" value="F:zinc ion binding"/>
    <property type="evidence" value="ECO:0007669"/>
    <property type="project" value="UniProtKB-KW"/>
</dbReference>
<dbReference type="PROSITE" id="PS50178">
    <property type="entry name" value="ZF_FYVE"/>
    <property type="match status" value="1"/>
</dbReference>
<dbReference type="GO" id="GO:0035091">
    <property type="term" value="F:phosphatidylinositol binding"/>
    <property type="evidence" value="ECO:0007669"/>
    <property type="project" value="TreeGrafter"/>
</dbReference>
<dbReference type="PROSITE" id="PS50003">
    <property type="entry name" value="PH_DOMAIN"/>
    <property type="match status" value="1"/>
</dbReference>
<dbReference type="InterPro" id="IPR011011">
    <property type="entry name" value="Znf_FYVE_PHD"/>
</dbReference>
<dbReference type="CDD" id="cd01218">
    <property type="entry name" value="PH_Phafin2-like"/>
    <property type="match status" value="1"/>
</dbReference>
<dbReference type="Pfam" id="PF01363">
    <property type="entry name" value="FYVE"/>
    <property type="match status" value="1"/>
</dbReference>
<dbReference type="InterPro" id="IPR037871">
    <property type="entry name" value="PH_Phafin"/>
</dbReference>
<dbReference type="GO" id="GO:0007032">
    <property type="term" value="P:endosome organization"/>
    <property type="evidence" value="ECO:0007669"/>
    <property type="project" value="TreeGrafter"/>
</dbReference>
<dbReference type="GO" id="GO:0005769">
    <property type="term" value="C:early endosome"/>
    <property type="evidence" value="ECO:0007669"/>
    <property type="project" value="TreeGrafter"/>
</dbReference>
<protein>
    <recommendedName>
        <fullName evidence="10">Pleckstrin homology domain-containing family F member 2</fullName>
    </recommendedName>
</protein>
<dbReference type="OrthoDB" id="70570at2759"/>
<evidence type="ECO:0000256" key="2">
    <source>
        <dbReference type="ARBA" id="ARBA00022771"/>
    </source>
</evidence>
<accession>A0A814CXV5</accession>
<dbReference type="EMBL" id="CAJNOC010002692">
    <property type="protein sequence ID" value="CAF0946828.1"/>
    <property type="molecule type" value="Genomic_DNA"/>
</dbReference>
<dbReference type="SUPFAM" id="SSF57903">
    <property type="entry name" value="FYVE/PHD zinc finger"/>
    <property type="match status" value="1"/>
</dbReference>
<dbReference type="InterPro" id="IPR013083">
    <property type="entry name" value="Znf_RING/FYVE/PHD"/>
</dbReference>
<gene>
    <name evidence="8" type="ORF">OXX778_LOCUS13730</name>
</gene>
<organism evidence="8 9">
    <name type="scientific">Brachionus calyciflorus</name>
    <dbReference type="NCBI Taxonomy" id="104777"/>
    <lineage>
        <taxon>Eukaryota</taxon>
        <taxon>Metazoa</taxon>
        <taxon>Spiralia</taxon>
        <taxon>Gnathifera</taxon>
        <taxon>Rotifera</taxon>
        <taxon>Eurotatoria</taxon>
        <taxon>Monogononta</taxon>
        <taxon>Pseudotrocha</taxon>
        <taxon>Ploima</taxon>
        <taxon>Brachionidae</taxon>
        <taxon>Brachionus</taxon>
    </lineage>
</organism>
<evidence type="ECO:0000313" key="9">
    <source>
        <dbReference type="Proteomes" id="UP000663879"/>
    </source>
</evidence>
<keyword evidence="2 4" id="KW-0863">Zinc-finger</keyword>
<dbReference type="Pfam" id="PF00169">
    <property type="entry name" value="PH"/>
    <property type="match status" value="1"/>
</dbReference>
<keyword evidence="3" id="KW-0862">Zinc</keyword>
<reference evidence="8" key="1">
    <citation type="submission" date="2021-02" db="EMBL/GenBank/DDBJ databases">
        <authorList>
            <person name="Nowell W R."/>
        </authorList>
    </citation>
    <scope>NUCLEOTIDE SEQUENCE</scope>
    <source>
        <strain evidence="8">Ploen Becks lab</strain>
    </source>
</reference>
<evidence type="ECO:0008006" key="10">
    <source>
        <dbReference type="Google" id="ProtNLM"/>
    </source>
</evidence>
<evidence type="ECO:0000256" key="3">
    <source>
        <dbReference type="ARBA" id="ARBA00022833"/>
    </source>
</evidence>
<feature type="domain" description="PH" evidence="6">
    <location>
        <begin position="43"/>
        <end position="141"/>
    </location>
</feature>
<dbReference type="SMART" id="SM00064">
    <property type="entry name" value="FYVE"/>
    <property type="match status" value="1"/>
</dbReference>
<dbReference type="InterPro" id="IPR000306">
    <property type="entry name" value="Znf_FYVE"/>
</dbReference>
<dbReference type="PANTHER" id="PTHR46280">
    <property type="entry name" value="PLECKSTRIN HOMOLOGY DOMAIN-CONTAINING FAMILY F MEMBER 2-RELATED"/>
    <property type="match status" value="1"/>
</dbReference>
<dbReference type="InterPro" id="IPR051765">
    <property type="entry name" value="PH_domain-containing_F"/>
</dbReference>
<keyword evidence="9" id="KW-1185">Reference proteome</keyword>
<evidence type="ECO:0000259" key="7">
    <source>
        <dbReference type="PROSITE" id="PS50178"/>
    </source>
</evidence>
<feature type="region of interest" description="Disordered" evidence="5">
    <location>
        <begin position="240"/>
        <end position="265"/>
    </location>
</feature>
<evidence type="ECO:0000256" key="5">
    <source>
        <dbReference type="SAM" id="MobiDB-lite"/>
    </source>
</evidence>
<dbReference type="GO" id="GO:0008333">
    <property type="term" value="P:endosome to lysosome transport"/>
    <property type="evidence" value="ECO:0007669"/>
    <property type="project" value="TreeGrafter"/>
</dbReference>
<evidence type="ECO:0000259" key="6">
    <source>
        <dbReference type="PROSITE" id="PS50003"/>
    </source>
</evidence>
<dbReference type="SMART" id="SM00233">
    <property type="entry name" value="PH"/>
    <property type="match status" value="1"/>
</dbReference>
<evidence type="ECO:0000256" key="4">
    <source>
        <dbReference type="PROSITE-ProRule" id="PRU00091"/>
    </source>
</evidence>
<feature type="domain" description="FYVE-type" evidence="7">
    <location>
        <begin position="166"/>
        <end position="226"/>
    </location>
</feature>
<dbReference type="AlphaFoldDB" id="A0A814CXV5"/>
<dbReference type="InterPro" id="IPR017455">
    <property type="entry name" value="Znf_FYVE-rel"/>
</dbReference>
<dbReference type="SUPFAM" id="SSF50729">
    <property type="entry name" value="PH domain-like"/>
    <property type="match status" value="1"/>
</dbReference>
<proteinExistence type="predicted"/>
<dbReference type="Proteomes" id="UP000663879">
    <property type="component" value="Unassembled WGS sequence"/>
</dbReference>